<comment type="similarity">
    <text evidence="6">Belongs to the sigma-70 factor family. FliA subfamily.</text>
</comment>
<comment type="function">
    <text evidence="6">Sigma factors are initiation factors that promote the attachment of RNA polymerase to specific initiation sites and are then released. This sigma factor controls the expression of flagella-related genes.</text>
</comment>
<comment type="caution">
    <text evidence="10">The sequence shown here is derived from an EMBL/GenBank/DDBJ whole genome shotgun (WGS) entry which is preliminary data.</text>
</comment>
<sequence>MYDAEGNLDKDHLVEAYAPLVKRIAYHLMAKLPASVEVEDLIQNGLMGLLDAIGRYEDGLGAQFETYAVQRIRGAMLDGLRENDWLPRSLRRDMRRIESAIHTLEQQHGRQPTETELAAALDLPLADYQRLLQDARGYQLVYFEDFTDGEGEDYFERHLGVHETNPADLLEDADMRGGLVRAIDGLPEREKLVMALYYDEELNLREIGEVLGVTESRVCQLHSQAIARLRASVFGQGAPAPTGARRGRPPKKQPAGT</sequence>
<dbReference type="PROSITE" id="PS00715">
    <property type="entry name" value="SIGMA70_1"/>
    <property type="match status" value="1"/>
</dbReference>
<evidence type="ECO:0000313" key="11">
    <source>
        <dbReference type="Proteomes" id="UP000307956"/>
    </source>
</evidence>
<dbReference type="GO" id="GO:0016987">
    <property type="term" value="F:sigma factor activity"/>
    <property type="evidence" value="ECO:0007669"/>
    <property type="project" value="UniProtKB-UniRule"/>
</dbReference>
<evidence type="ECO:0000259" key="8">
    <source>
        <dbReference type="PROSITE" id="PS00715"/>
    </source>
</evidence>
<evidence type="ECO:0000256" key="3">
    <source>
        <dbReference type="ARBA" id="ARBA00023082"/>
    </source>
</evidence>
<proteinExistence type="inferred from homology"/>
<dbReference type="SUPFAM" id="SSF88946">
    <property type="entry name" value="Sigma2 domain of RNA polymerase sigma factors"/>
    <property type="match status" value="1"/>
</dbReference>
<dbReference type="Gene3D" id="1.10.1740.10">
    <property type="match status" value="1"/>
</dbReference>
<dbReference type="Proteomes" id="UP000307956">
    <property type="component" value="Unassembled WGS sequence"/>
</dbReference>
<feature type="DNA-binding region" description="H-T-H motif" evidence="6">
    <location>
        <begin position="204"/>
        <end position="223"/>
    </location>
</feature>
<evidence type="ECO:0000256" key="1">
    <source>
        <dbReference type="ARBA" id="ARBA00022490"/>
    </source>
</evidence>
<dbReference type="HAMAP" id="MF_00962">
    <property type="entry name" value="Sigma70_FliA"/>
    <property type="match status" value="1"/>
</dbReference>
<dbReference type="NCBIfam" id="TIGR02479">
    <property type="entry name" value="FliA_WhiG"/>
    <property type="match status" value="1"/>
</dbReference>
<feature type="domain" description="RNA polymerase sigma-70" evidence="8">
    <location>
        <begin position="40"/>
        <end position="53"/>
    </location>
</feature>
<keyword evidence="4 6" id="KW-0238">DNA-binding</keyword>
<reference evidence="10 11" key="1">
    <citation type="submission" date="2019-04" db="EMBL/GenBank/DDBJ databases">
        <title>Azoarcus rhizosphaerae sp. nov. isolated from rhizosphere of Ficus religiosa.</title>
        <authorList>
            <person name="Lin S.-Y."/>
            <person name="Hameed A."/>
            <person name="Hsu Y.-H."/>
            <person name="Young C.-C."/>
        </authorList>
    </citation>
    <scope>NUCLEOTIDE SEQUENCE [LARGE SCALE GENOMIC DNA]</scope>
    <source>
        <strain evidence="10 11">CC-YHH848</strain>
    </source>
</reference>
<dbReference type="NCBIfam" id="NF005413">
    <property type="entry name" value="PRK06986.1"/>
    <property type="match status" value="1"/>
</dbReference>
<keyword evidence="11" id="KW-1185">Reference proteome</keyword>
<feature type="domain" description="RNA polymerase sigma-70" evidence="9">
    <location>
        <begin position="203"/>
        <end position="229"/>
    </location>
</feature>
<dbReference type="Pfam" id="PF04545">
    <property type="entry name" value="Sigma70_r4"/>
    <property type="match status" value="1"/>
</dbReference>
<keyword evidence="2 6" id="KW-0805">Transcription regulation</keyword>
<feature type="region of interest" description="Sigma-70 factor domain-3" evidence="6">
    <location>
        <begin position="93"/>
        <end position="163"/>
    </location>
</feature>
<feature type="region of interest" description="Sigma-70 factor domain-2" evidence="6">
    <location>
        <begin position="13"/>
        <end position="85"/>
    </location>
</feature>
<dbReference type="FunFam" id="1.10.1740.10:FF:000002">
    <property type="entry name" value="RNA polymerase sigma factor FliA"/>
    <property type="match status" value="1"/>
</dbReference>
<organism evidence="10 11">
    <name type="scientific">Pseudothauera rhizosphaerae</name>
    <dbReference type="NCBI Taxonomy" id="2565932"/>
    <lineage>
        <taxon>Bacteria</taxon>
        <taxon>Pseudomonadati</taxon>
        <taxon>Pseudomonadota</taxon>
        <taxon>Betaproteobacteria</taxon>
        <taxon>Rhodocyclales</taxon>
        <taxon>Zoogloeaceae</taxon>
        <taxon>Pseudothauera</taxon>
    </lineage>
</organism>
<accession>A0A4S4AWD8</accession>
<dbReference type="EMBL" id="SSOD01000002">
    <property type="protein sequence ID" value="THF64197.1"/>
    <property type="molecule type" value="Genomic_DNA"/>
</dbReference>
<evidence type="ECO:0000256" key="2">
    <source>
        <dbReference type="ARBA" id="ARBA00023015"/>
    </source>
</evidence>
<keyword evidence="5 6" id="KW-0804">Transcription</keyword>
<comment type="subcellular location">
    <subcellularLocation>
        <location evidence="6">Cytoplasm</location>
    </subcellularLocation>
</comment>
<dbReference type="InterPro" id="IPR014284">
    <property type="entry name" value="RNA_pol_sigma-70_dom"/>
</dbReference>
<dbReference type="PANTHER" id="PTHR30385">
    <property type="entry name" value="SIGMA FACTOR F FLAGELLAR"/>
    <property type="match status" value="1"/>
</dbReference>
<dbReference type="PRINTS" id="PR00046">
    <property type="entry name" value="SIGMA70FCT"/>
</dbReference>
<evidence type="ECO:0000259" key="9">
    <source>
        <dbReference type="PROSITE" id="PS00716"/>
    </source>
</evidence>
<dbReference type="AlphaFoldDB" id="A0A4S4AWD8"/>
<dbReference type="Pfam" id="PF04539">
    <property type="entry name" value="Sigma70_r3"/>
    <property type="match status" value="1"/>
</dbReference>
<keyword evidence="3 6" id="KW-0731">Sigma factor</keyword>
<protein>
    <recommendedName>
        <fullName evidence="6">RNA polymerase sigma factor FliA</fullName>
    </recommendedName>
    <alternativeName>
        <fullName evidence="6">RNA polymerase sigma factor for flagellar operon</fullName>
    </alternativeName>
    <alternativeName>
        <fullName evidence="6">Sigma F</fullName>
    </alternativeName>
    <alternativeName>
        <fullName evidence="6">Sigma-28</fullName>
    </alternativeName>
</protein>
<feature type="region of interest" description="Sigma-70 factor domain-4" evidence="6">
    <location>
        <begin position="182"/>
        <end position="230"/>
    </location>
</feature>
<evidence type="ECO:0000256" key="5">
    <source>
        <dbReference type="ARBA" id="ARBA00023163"/>
    </source>
</evidence>
<dbReference type="Pfam" id="PF04542">
    <property type="entry name" value="Sigma70_r2"/>
    <property type="match status" value="1"/>
</dbReference>
<dbReference type="GO" id="GO:0006352">
    <property type="term" value="P:DNA-templated transcription initiation"/>
    <property type="evidence" value="ECO:0007669"/>
    <property type="project" value="UniProtKB-UniRule"/>
</dbReference>
<dbReference type="InterPro" id="IPR000943">
    <property type="entry name" value="RNA_pol_sigma70"/>
</dbReference>
<dbReference type="GO" id="GO:0003899">
    <property type="term" value="F:DNA-directed RNA polymerase activity"/>
    <property type="evidence" value="ECO:0007669"/>
    <property type="project" value="InterPro"/>
</dbReference>
<dbReference type="InterPro" id="IPR012845">
    <property type="entry name" value="RNA_pol_sigma_FliA_WhiG"/>
</dbReference>
<dbReference type="NCBIfam" id="TIGR02937">
    <property type="entry name" value="sigma70-ECF"/>
    <property type="match status" value="1"/>
</dbReference>
<dbReference type="CDD" id="cd06171">
    <property type="entry name" value="Sigma70_r4"/>
    <property type="match status" value="1"/>
</dbReference>
<name>A0A4S4AWD8_9RHOO</name>
<dbReference type="PROSITE" id="PS00716">
    <property type="entry name" value="SIGMA70_2"/>
    <property type="match status" value="1"/>
</dbReference>
<dbReference type="PIRSF" id="PIRSF000770">
    <property type="entry name" value="RNA_pol_sigma-SigE/K"/>
    <property type="match status" value="1"/>
</dbReference>
<dbReference type="SUPFAM" id="SSF88659">
    <property type="entry name" value="Sigma3 and sigma4 domains of RNA polymerase sigma factors"/>
    <property type="match status" value="2"/>
</dbReference>
<dbReference type="RefSeq" id="WP_136383388.1">
    <property type="nucleotide sequence ID" value="NZ_SSOD01000002.1"/>
</dbReference>
<feature type="short sequence motif" description="Interaction with polymerase core subunit RpoC" evidence="6">
    <location>
        <begin position="40"/>
        <end position="43"/>
    </location>
</feature>
<feature type="region of interest" description="Disordered" evidence="7">
    <location>
        <begin position="237"/>
        <end position="257"/>
    </location>
</feature>
<dbReference type="PANTHER" id="PTHR30385:SF7">
    <property type="entry name" value="RNA POLYMERASE SIGMA FACTOR FLIA"/>
    <property type="match status" value="1"/>
</dbReference>
<dbReference type="GO" id="GO:0003677">
    <property type="term" value="F:DNA binding"/>
    <property type="evidence" value="ECO:0007669"/>
    <property type="project" value="UniProtKB-UniRule"/>
</dbReference>
<evidence type="ECO:0000256" key="4">
    <source>
        <dbReference type="ARBA" id="ARBA00023125"/>
    </source>
</evidence>
<keyword evidence="1 6" id="KW-0963">Cytoplasm</keyword>
<dbReference type="InterPro" id="IPR028617">
    <property type="entry name" value="Sigma70_FliA"/>
</dbReference>
<dbReference type="GO" id="GO:0005737">
    <property type="term" value="C:cytoplasm"/>
    <property type="evidence" value="ECO:0007669"/>
    <property type="project" value="UniProtKB-SubCell"/>
</dbReference>
<dbReference type="Gene3D" id="1.20.140.160">
    <property type="match status" value="1"/>
</dbReference>
<evidence type="ECO:0000256" key="6">
    <source>
        <dbReference type="HAMAP-Rule" id="MF_00962"/>
    </source>
</evidence>
<dbReference type="InterPro" id="IPR013324">
    <property type="entry name" value="RNA_pol_sigma_r3/r4-like"/>
</dbReference>
<dbReference type="InterPro" id="IPR013325">
    <property type="entry name" value="RNA_pol_sigma_r2"/>
</dbReference>
<evidence type="ECO:0000313" key="10">
    <source>
        <dbReference type="EMBL" id="THF64197.1"/>
    </source>
</evidence>
<dbReference type="InterPro" id="IPR007630">
    <property type="entry name" value="RNA_pol_sigma70_r4"/>
</dbReference>
<dbReference type="InterPro" id="IPR007624">
    <property type="entry name" value="RNA_pol_sigma70_r3"/>
</dbReference>
<dbReference type="InterPro" id="IPR007627">
    <property type="entry name" value="RNA_pol_sigma70_r2"/>
</dbReference>
<dbReference type="OrthoDB" id="9799825at2"/>
<gene>
    <name evidence="6" type="primary">fliA</name>
    <name evidence="10" type="ORF">E6O51_02415</name>
</gene>
<evidence type="ECO:0000256" key="7">
    <source>
        <dbReference type="SAM" id="MobiDB-lite"/>
    </source>
</evidence>